<name>A0A2M8KW13_9BACT</name>
<dbReference type="Proteomes" id="UP000229098">
    <property type="component" value="Unassembled WGS sequence"/>
</dbReference>
<proteinExistence type="predicted"/>
<evidence type="ECO:0000313" key="1">
    <source>
        <dbReference type="EMBL" id="PJE64089.1"/>
    </source>
</evidence>
<dbReference type="EMBL" id="PFEF01000010">
    <property type="protein sequence ID" value="PJE64089.1"/>
    <property type="molecule type" value="Genomic_DNA"/>
</dbReference>
<reference evidence="2" key="1">
    <citation type="submission" date="2017-09" db="EMBL/GenBank/DDBJ databases">
        <title>Depth-based differentiation of microbial function through sediment-hosted aquifers and enrichment of novel symbionts in the deep terrestrial subsurface.</title>
        <authorList>
            <person name="Probst A.J."/>
            <person name="Ladd B."/>
            <person name="Jarett J.K."/>
            <person name="Geller-Mcgrath D.E."/>
            <person name="Sieber C.M.K."/>
            <person name="Emerson J.B."/>
            <person name="Anantharaman K."/>
            <person name="Thomas B.C."/>
            <person name="Malmstrom R."/>
            <person name="Stieglmeier M."/>
            <person name="Klingl A."/>
            <person name="Woyke T."/>
            <person name="Ryan C.M."/>
            <person name="Banfield J.F."/>
        </authorList>
    </citation>
    <scope>NUCLEOTIDE SEQUENCE [LARGE SCALE GENOMIC DNA]</scope>
</reference>
<sequence>MSNKRGGWRMLWTYQRGLCEKRYTVTVSWQKAFKIWCQRKVWEINVRVNAEYIARGAEPPKKVIRLKE</sequence>
<accession>A0A2M8KW13</accession>
<protein>
    <submittedName>
        <fullName evidence="1">Uncharacterized protein</fullName>
    </submittedName>
</protein>
<gene>
    <name evidence="1" type="ORF">COU90_04435</name>
</gene>
<dbReference type="AlphaFoldDB" id="A0A2M8KW13"/>
<evidence type="ECO:0000313" key="2">
    <source>
        <dbReference type="Proteomes" id="UP000229098"/>
    </source>
</evidence>
<comment type="caution">
    <text evidence="1">The sequence shown here is derived from an EMBL/GenBank/DDBJ whole genome shotgun (WGS) entry which is preliminary data.</text>
</comment>
<organism evidence="1 2">
    <name type="scientific">Candidatus Ryanbacteria bacterium CG10_big_fil_rev_8_21_14_0_10_43_42</name>
    <dbReference type="NCBI Taxonomy" id="1974864"/>
    <lineage>
        <taxon>Bacteria</taxon>
        <taxon>Candidatus Ryaniibacteriota</taxon>
    </lineage>
</organism>